<keyword evidence="4" id="KW-1185">Reference proteome</keyword>
<gene>
    <name evidence="3" type="ORF">Pen02_10660</name>
</gene>
<dbReference type="EMBL" id="BONW01000003">
    <property type="protein sequence ID" value="GIG86130.1"/>
    <property type="molecule type" value="Genomic_DNA"/>
</dbReference>
<feature type="transmembrane region" description="Helical" evidence="2">
    <location>
        <begin position="21"/>
        <end position="43"/>
    </location>
</feature>
<evidence type="ECO:0000256" key="2">
    <source>
        <dbReference type="SAM" id="Phobius"/>
    </source>
</evidence>
<accession>A0ABQ4DUI9</accession>
<feature type="region of interest" description="Disordered" evidence="1">
    <location>
        <begin position="1"/>
        <end position="21"/>
    </location>
</feature>
<keyword evidence="2" id="KW-0812">Transmembrane</keyword>
<feature type="transmembrane region" description="Helical" evidence="2">
    <location>
        <begin position="205"/>
        <end position="224"/>
    </location>
</feature>
<name>A0ABQ4DUI9_9ACTN</name>
<feature type="transmembrane region" description="Helical" evidence="2">
    <location>
        <begin position="148"/>
        <end position="167"/>
    </location>
</feature>
<reference evidence="3 4" key="1">
    <citation type="submission" date="2021-01" db="EMBL/GenBank/DDBJ databases">
        <title>Whole genome shotgun sequence of Plantactinospora endophytica NBRC 110450.</title>
        <authorList>
            <person name="Komaki H."/>
            <person name="Tamura T."/>
        </authorList>
    </citation>
    <scope>NUCLEOTIDE SEQUENCE [LARGE SCALE GENOMIC DNA]</scope>
    <source>
        <strain evidence="3 4">NBRC 110450</strain>
    </source>
</reference>
<comment type="caution">
    <text evidence="3">The sequence shown here is derived from an EMBL/GenBank/DDBJ whole genome shotgun (WGS) entry which is preliminary data.</text>
</comment>
<organism evidence="3 4">
    <name type="scientific">Plantactinospora endophytica</name>
    <dbReference type="NCBI Taxonomy" id="673535"/>
    <lineage>
        <taxon>Bacteria</taxon>
        <taxon>Bacillati</taxon>
        <taxon>Actinomycetota</taxon>
        <taxon>Actinomycetes</taxon>
        <taxon>Micromonosporales</taxon>
        <taxon>Micromonosporaceae</taxon>
        <taxon>Plantactinospora</taxon>
    </lineage>
</organism>
<keyword evidence="2" id="KW-1133">Transmembrane helix</keyword>
<dbReference type="Proteomes" id="UP000646749">
    <property type="component" value="Unassembled WGS sequence"/>
</dbReference>
<protein>
    <submittedName>
        <fullName evidence="3">Uncharacterized protein</fullName>
    </submittedName>
</protein>
<evidence type="ECO:0000256" key="1">
    <source>
        <dbReference type="SAM" id="MobiDB-lite"/>
    </source>
</evidence>
<feature type="transmembrane region" description="Helical" evidence="2">
    <location>
        <begin position="288"/>
        <end position="310"/>
    </location>
</feature>
<keyword evidence="2" id="KW-0472">Membrane</keyword>
<sequence length="368" mass="38459">MSHTLPVERPAPRTSTDQGRSGYLAAGTTALFGSLALVWTITGRGYPFGTADPDGSASLLWRVPAWVGAPTFAVLLLGAAVTALAMAGPHAVRLRGAPRLALLGYGWLVVAGLLLVVPDVQVLTYLGYAPMLLGGLPFGWPPVDYSELFTLALGYKVCAVVAGVLLARAVLAWQFRTVGACGRCGRRAGGDTWTSADSAARWGRWAVGVAAVIPVLYAITRLAWAAGIPLGITDEFLREMRRTGLVWAGAGLAGFGLLGAVLTLGLVQRWGERFPRWMVGLAGRRVPIKLAVVPATLVAISITAAGLTLYGQPELFTELGGGSLTVIPMALWPLWGAALGAATLAYHLRRRGGCAHCGGAHSGRADCD</sequence>
<evidence type="ECO:0000313" key="4">
    <source>
        <dbReference type="Proteomes" id="UP000646749"/>
    </source>
</evidence>
<evidence type="ECO:0000313" key="3">
    <source>
        <dbReference type="EMBL" id="GIG86130.1"/>
    </source>
</evidence>
<feature type="transmembrane region" description="Helical" evidence="2">
    <location>
        <begin position="330"/>
        <end position="348"/>
    </location>
</feature>
<feature type="transmembrane region" description="Helical" evidence="2">
    <location>
        <begin position="244"/>
        <end position="267"/>
    </location>
</feature>
<proteinExistence type="predicted"/>
<dbReference type="RefSeq" id="WP_203864785.1">
    <property type="nucleotide sequence ID" value="NZ_BONW01000003.1"/>
</dbReference>
<feature type="transmembrane region" description="Helical" evidence="2">
    <location>
        <begin position="100"/>
        <end position="128"/>
    </location>
</feature>
<feature type="transmembrane region" description="Helical" evidence="2">
    <location>
        <begin position="63"/>
        <end position="88"/>
    </location>
</feature>